<dbReference type="InterPro" id="IPR036513">
    <property type="entry name" value="STAS_dom_sf"/>
</dbReference>
<sequence length="148" mass="17113">MAAFFYSKQNAILQIVTVYYTYSTSTVFMLQFQFGYITFESSLAIGRMNHGIKIDLDKANEIFNACLEHFTNKPFAYITIREQSYSVDPLVYIELSKLENFKAMAIVTNSLLGITNSHIESQFIKKPFKCFTETNEAKQWALTILNRE</sequence>
<dbReference type="SUPFAM" id="SSF52091">
    <property type="entry name" value="SpoIIaa-like"/>
    <property type="match status" value="1"/>
</dbReference>
<dbReference type="RefSeq" id="WP_128760530.1">
    <property type="nucleotide sequence ID" value="NZ_QOVI01000002.1"/>
</dbReference>
<dbReference type="AlphaFoldDB" id="A0A4V1KPQ1"/>
<organism evidence="1 2">
    <name type="scientific">Leeuwenhoekiella aestuarii</name>
    <dbReference type="NCBI Taxonomy" id="2249426"/>
    <lineage>
        <taxon>Bacteria</taxon>
        <taxon>Pseudomonadati</taxon>
        <taxon>Bacteroidota</taxon>
        <taxon>Flavobacteriia</taxon>
        <taxon>Flavobacteriales</taxon>
        <taxon>Flavobacteriaceae</taxon>
        <taxon>Leeuwenhoekiella</taxon>
    </lineage>
</organism>
<evidence type="ECO:0000313" key="2">
    <source>
        <dbReference type="Proteomes" id="UP000289821"/>
    </source>
</evidence>
<name>A0A4V1KPQ1_9FLAO</name>
<reference evidence="1 2" key="1">
    <citation type="submission" date="2018-07" db="EMBL/GenBank/DDBJ databases">
        <title>Leeuwenhoekiella genomics.</title>
        <authorList>
            <person name="Tahon G."/>
            <person name="Willems A."/>
        </authorList>
    </citation>
    <scope>NUCLEOTIDE SEQUENCE [LARGE SCALE GENOMIC DNA]</scope>
    <source>
        <strain evidence="1 2">R-50232</strain>
    </source>
</reference>
<evidence type="ECO:0000313" key="1">
    <source>
        <dbReference type="EMBL" id="RXG16875.1"/>
    </source>
</evidence>
<comment type="caution">
    <text evidence="1">The sequence shown here is derived from an EMBL/GenBank/DDBJ whole genome shotgun (WGS) entry which is preliminary data.</text>
</comment>
<dbReference type="Proteomes" id="UP000289821">
    <property type="component" value="Unassembled WGS sequence"/>
</dbReference>
<keyword evidence="2" id="KW-1185">Reference proteome</keyword>
<gene>
    <name evidence="1" type="ORF">DSM04_102457</name>
</gene>
<dbReference type="EMBL" id="QOVI01000002">
    <property type="protein sequence ID" value="RXG16875.1"/>
    <property type="molecule type" value="Genomic_DNA"/>
</dbReference>
<accession>A0A4V1KPQ1</accession>
<evidence type="ECO:0008006" key="3">
    <source>
        <dbReference type="Google" id="ProtNLM"/>
    </source>
</evidence>
<dbReference type="OrthoDB" id="1144359at2"/>
<protein>
    <recommendedName>
        <fullName evidence="3">SpoIIAA-like protein</fullName>
    </recommendedName>
</protein>
<proteinExistence type="predicted"/>